<dbReference type="InterPro" id="IPR036291">
    <property type="entry name" value="NAD(P)-bd_dom_sf"/>
</dbReference>
<dbReference type="GO" id="GO:0016491">
    <property type="term" value="F:oxidoreductase activity"/>
    <property type="evidence" value="ECO:0007669"/>
    <property type="project" value="TreeGrafter"/>
</dbReference>
<dbReference type="OrthoDB" id="5407715at2759"/>
<reference evidence="3" key="1">
    <citation type="journal article" date="2020" name="Stud. Mycol.">
        <title>101 Dothideomycetes genomes: a test case for predicting lifestyles and emergence of pathogens.</title>
        <authorList>
            <person name="Haridas S."/>
            <person name="Albert R."/>
            <person name="Binder M."/>
            <person name="Bloem J."/>
            <person name="Labutti K."/>
            <person name="Salamov A."/>
            <person name="Andreopoulos B."/>
            <person name="Baker S."/>
            <person name="Barry K."/>
            <person name="Bills G."/>
            <person name="Bluhm B."/>
            <person name="Cannon C."/>
            <person name="Castanera R."/>
            <person name="Culley D."/>
            <person name="Daum C."/>
            <person name="Ezra D."/>
            <person name="Gonzalez J."/>
            <person name="Henrissat B."/>
            <person name="Kuo A."/>
            <person name="Liang C."/>
            <person name="Lipzen A."/>
            <person name="Lutzoni F."/>
            <person name="Magnuson J."/>
            <person name="Mondo S."/>
            <person name="Nolan M."/>
            <person name="Ohm R."/>
            <person name="Pangilinan J."/>
            <person name="Park H.-J."/>
            <person name="Ramirez L."/>
            <person name="Alfaro M."/>
            <person name="Sun H."/>
            <person name="Tritt A."/>
            <person name="Yoshinaga Y."/>
            <person name="Zwiers L.-H."/>
            <person name="Turgeon B."/>
            <person name="Goodwin S."/>
            <person name="Spatafora J."/>
            <person name="Crous P."/>
            <person name="Grigoriev I."/>
        </authorList>
    </citation>
    <scope>NUCLEOTIDE SEQUENCE</scope>
    <source>
        <strain evidence="3">CBS 122367</strain>
    </source>
</reference>
<keyword evidence="4" id="KW-1185">Reference proteome</keyword>
<protein>
    <submittedName>
        <fullName evidence="3">Alcohol dehydrogenase</fullName>
    </submittedName>
</protein>
<dbReference type="SUPFAM" id="SSF51735">
    <property type="entry name" value="NAD(P)-binding Rossmann-fold domains"/>
    <property type="match status" value="1"/>
</dbReference>
<dbReference type="Gene3D" id="3.90.180.10">
    <property type="entry name" value="Medium-chain alcohol dehydrogenases, catalytic domain"/>
    <property type="match status" value="1"/>
</dbReference>
<dbReference type="Proteomes" id="UP000799291">
    <property type="component" value="Unassembled WGS sequence"/>
</dbReference>
<dbReference type="Pfam" id="PF08240">
    <property type="entry name" value="ADH_N"/>
    <property type="match status" value="1"/>
</dbReference>
<dbReference type="EMBL" id="MU005590">
    <property type="protein sequence ID" value="KAF2681813.1"/>
    <property type="molecule type" value="Genomic_DNA"/>
</dbReference>
<proteinExistence type="predicted"/>
<evidence type="ECO:0000259" key="2">
    <source>
        <dbReference type="Pfam" id="PF08240"/>
    </source>
</evidence>
<dbReference type="InterPro" id="IPR011032">
    <property type="entry name" value="GroES-like_sf"/>
</dbReference>
<dbReference type="Pfam" id="PF00107">
    <property type="entry name" value="ADH_zinc_N"/>
    <property type="match status" value="1"/>
</dbReference>
<organism evidence="3 4">
    <name type="scientific">Lentithecium fluviatile CBS 122367</name>
    <dbReference type="NCBI Taxonomy" id="1168545"/>
    <lineage>
        <taxon>Eukaryota</taxon>
        <taxon>Fungi</taxon>
        <taxon>Dikarya</taxon>
        <taxon>Ascomycota</taxon>
        <taxon>Pezizomycotina</taxon>
        <taxon>Dothideomycetes</taxon>
        <taxon>Pleosporomycetidae</taxon>
        <taxon>Pleosporales</taxon>
        <taxon>Massarineae</taxon>
        <taxon>Lentitheciaceae</taxon>
        <taxon>Lentithecium</taxon>
    </lineage>
</organism>
<gene>
    <name evidence="3" type="ORF">K458DRAFT_444640</name>
</gene>
<feature type="domain" description="Alcohol dehydrogenase-like N-terminal" evidence="2">
    <location>
        <begin position="34"/>
        <end position="148"/>
    </location>
</feature>
<dbReference type="InterPro" id="IPR051397">
    <property type="entry name" value="Zn-ADH-like_protein"/>
</dbReference>
<evidence type="ECO:0000313" key="4">
    <source>
        <dbReference type="Proteomes" id="UP000799291"/>
    </source>
</evidence>
<dbReference type="Gene3D" id="3.40.50.720">
    <property type="entry name" value="NAD(P)-binding Rossmann-like Domain"/>
    <property type="match status" value="1"/>
</dbReference>
<accession>A0A6G1IV25</accession>
<dbReference type="AlphaFoldDB" id="A0A6G1IV25"/>
<dbReference type="InterPro" id="IPR013154">
    <property type="entry name" value="ADH-like_N"/>
</dbReference>
<dbReference type="SUPFAM" id="SSF50129">
    <property type="entry name" value="GroES-like"/>
    <property type="match status" value="1"/>
</dbReference>
<sequence>MESISLPETQTALVQTVYVQPLELKTIPVPEAIPGSAVIKIVSVPVISYAHEVLNGSRQYSYTTPLVPGTSGVGRVAALGVDSNSLQIHQLVWFDSVIRSGDNHDDIILHSLTGGFTPGSQKLMQDVWRDGAYAEYTRVPLEAVYPLDEERLILQLRYKESDLATIGKYLVPFGGLKDISTRAGETVIVAPATGGFGGAAVAVAVAMGASVIAMGRNETSLAALSETFGGRIKTVKITEKPGGLVDAVLETSPPRAAKSTILKSCISALRRRGRMSLMGGIREDAIIPIHRVMHWSWQLKGKWMYGRDEVFALIKMVETGLLKIGEHGGMQLSGDYEYGEWEKAFDVVSENARWYAAVVMKPAAM</sequence>
<evidence type="ECO:0000313" key="3">
    <source>
        <dbReference type="EMBL" id="KAF2681813.1"/>
    </source>
</evidence>
<dbReference type="PANTHER" id="PTHR43677">
    <property type="entry name" value="SHORT-CHAIN DEHYDROGENASE/REDUCTASE"/>
    <property type="match status" value="1"/>
</dbReference>
<dbReference type="GO" id="GO:0005739">
    <property type="term" value="C:mitochondrion"/>
    <property type="evidence" value="ECO:0007669"/>
    <property type="project" value="TreeGrafter"/>
</dbReference>
<evidence type="ECO:0000259" key="1">
    <source>
        <dbReference type="Pfam" id="PF00107"/>
    </source>
</evidence>
<dbReference type="InterPro" id="IPR013149">
    <property type="entry name" value="ADH-like_C"/>
</dbReference>
<feature type="domain" description="Alcohol dehydrogenase-like C-terminal" evidence="1">
    <location>
        <begin position="196"/>
        <end position="318"/>
    </location>
</feature>
<dbReference type="PANTHER" id="PTHR43677:SF4">
    <property type="entry name" value="QUINONE OXIDOREDUCTASE-LIKE PROTEIN 2"/>
    <property type="match status" value="1"/>
</dbReference>
<name>A0A6G1IV25_9PLEO</name>